<organism evidence="6 7">
    <name type="scientific">Dickeya fangzhongdai</name>
    <dbReference type="NCBI Taxonomy" id="1778540"/>
    <lineage>
        <taxon>Bacteria</taxon>
        <taxon>Pseudomonadati</taxon>
        <taxon>Pseudomonadota</taxon>
        <taxon>Gammaproteobacteria</taxon>
        <taxon>Enterobacterales</taxon>
        <taxon>Pectobacteriaceae</taxon>
        <taxon>Dickeya</taxon>
    </lineage>
</organism>
<reference evidence="7" key="1">
    <citation type="journal article" date="2018" name="Genome Announc.">
        <title>Complete genome sequence of a Dickeya fangzhongdai type strain causing bleeding canker of pear tree trunks.</title>
        <authorList>
            <person name="Zhao Y."/>
            <person name="Tian Y."/>
            <person name="Li X."/>
            <person name="Hu B."/>
        </authorList>
    </citation>
    <scope>NUCLEOTIDE SEQUENCE [LARGE SCALE GENOMIC DNA]</scope>
    <source>
        <strain evidence="7">DSM 101947</strain>
    </source>
</reference>
<dbReference type="InterPro" id="IPR010305">
    <property type="entry name" value="YgdI/YgdR-like"/>
</dbReference>
<keyword evidence="4" id="KW-0564">Palmitate</keyword>
<dbReference type="Pfam" id="PF06004">
    <property type="entry name" value="DUF903"/>
    <property type="match status" value="1"/>
</dbReference>
<evidence type="ECO:0000256" key="1">
    <source>
        <dbReference type="ARBA" id="ARBA00022475"/>
    </source>
</evidence>
<gene>
    <name evidence="6" type="ORF">CVE23_05180</name>
</gene>
<evidence type="ECO:0000256" key="5">
    <source>
        <dbReference type="ARBA" id="ARBA00023288"/>
    </source>
</evidence>
<protein>
    <submittedName>
        <fullName evidence="6">YgdI/YgdR family lipoprotein</fullName>
    </submittedName>
</protein>
<dbReference type="PROSITE" id="PS51257">
    <property type="entry name" value="PROKAR_LIPOPROTEIN"/>
    <property type="match status" value="1"/>
</dbReference>
<dbReference type="KEGG" id="ced:LH89_07475"/>
<evidence type="ECO:0000256" key="3">
    <source>
        <dbReference type="ARBA" id="ARBA00023136"/>
    </source>
</evidence>
<proteinExistence type="predicted"/>
<dbReference type="GeneID" id="66563732"/>
<dbReference type="Gene3D" id="2.30.30.100">
    <property type="match status" value="1"/>
</dbReference>
<dbReference type="PANTHER" id="PTHR37011">
    <property type="entry name" value="POT FAMILY PEPTIDE TRANSPORT PROTEIN-RELATED"/>
    <property type="match status" value="1"/>
</dbReference>
<dbReference type="OrthoDB" id="6520455at2"/>
<dbReference type="InterPro" id="IPR047807">
    <property type="entry name" value="YgdI/YgdR-like_SH3-like"/>
</dbReference>
<dbReference type="EMBL" id="CP025003">
    <property type="protein sequence ID" value="ATZ93422.1"/>
    <property type="molecule type" value="Genomic_DNA"/>
</dbReference>
<dbReference type="KEGG" id="dfn:CVE23_05180"/>
<evidence type="ECO:0000256" key="2">
    <source>
        <dbReference type="ARBA" id="ARBA00022729"/>
    </source>
</evidence>
<accession>A0A2K8QJ20</accession>
<keyword evidence="1" id="KW-1003">Cell membrane</keyword>
<keyword evidence="3" id="KW-0472">Membrane</keyword>
<dbReference type="InterPro" id="IPR010920">
    <property type="entry name" value="LSM_dom_sf"/>
</dbReference>
<dbReference type="RefSeq" id="WP_038661608.1">
    <property type="nucleotide sequence ID" value="NZ_BMJF01000004.1"/>
</dbReference>
<evidence type="ECO:0000313" key="7">
    <source>
        <dbReference type="Proteomes" id="UP000231901"/>
    </source>
</evidence>
<keyword evidence="7" id="KW-1185">Reference proteome</keyword>
<dbReference type="AlphaFoldDB" id="A0A2K8QJ20"/>
<keyword evidence="5 6" id="KW-0449">Lipoprotein</keyword>
<dbReference type="Proteomes" id="UP000231901">
    <property type="component" value="Chromosome"/>
</dbReference>
<keyword evidence="2" id="KW-0732">Signal</keyword>
<dbReference type="SUPFAM" id="SSF50182">
    <property type="entry name" value="Sm-like ribonucleoproteins"/>
    <property type="match status" value="1"/>
</dbReference>
<name>A0A2K8QJ20_9GAMM</name>
<evidence type="ECO:0000256" key="4">
    <source>
        <dbReference type="ARBA" id="ARBA00023139"/>
    </source>
</evidence>
<sequence>MRFRIKTAVALTFVVLLSGCASHYVIATKDGQMLLTKGKPTLDPATGLLSYTDEEGVKHQINNDNISQVIER</sequence>
<dbReference type="NCBIfam" id="NF033216">
    <property type="entry name" value="lipo_YgdI_YgdR"/>
    <property type="match status" value="1"/>
</dbReference>
<evidence type="ECO:0000313" key="6">
    <source>
        <dbReference type="EMBL" id="ATZ93422.1"/>
    </source>
</evidence>
<dbReference type="PANTHER" id="PTHR37011:SF1">
    <property type="entry name" value="POT FAMILY PEPTIDE TRANSPORT PROTEIN"/>
    <property type="match status" value="1"/>
</dbReference>